<dbReference type="PANTHER" id="PTHR43409:SF7">
    <property type="entry name" value="BLL1977 PROTEIN"/>
    <property type="match status" value="1"/>
</dbReference>
<accession>A0A139AN59</accession>
<dbReference type="SUPFAM" id="SSF102114">
    <property type="entry name" value="Radical SAM enzymes"/>
    <property type="match status" value="1"/>
</dbReference>
<dbReference type="InterPro" id="IPR058240">
    <property type="entry name" value="rSAM_sf"/>
</dbReference>
<reference evidence="7 8" key="1">
    <citation type="journal article" date="2015" name="Genome Biol. Evol.">
        <title>Phylogenomic analyses indicate that early fungi evolved digesting cell walls of algal ancestors of land plants.</title>
        <authorList>
            <person name="Chang Y."/>
            <person name="Wang S."/>
            <person name="Sekimoto S."/>
            <person name="Aerts A.L."/>
            <person name="Choi C."/>
            <person name="Clum A."/>
            <person name="LaButti K.M."/>
            <person name="Lindquist E.A."/>
            <person name="Yee Ngan C."/>
            <person name="Ohm R.A."/>
            <person name="Salamov A.A."/>
            <person name="Grigoriev I.V."/>
            <person name="Spatafora J.W."/>
            <person name="Berbee M.L."/>
        </authorList>
    </citation>
    <scope>NUCLEOTIDE SEQUENCE [LARGE SCALE GENOMIC DNA]</scope>
    <source>
        <strain evidence="7 8">JEL478</strain>
    </source>
</reference>
<dbReference type="Proteomes" id="UP000070544">
    <property type="component" value="Unassembled WGS sequence"/>
</dbReference>
<dbReference type="OrthoDB" id="39733at2759"/>
<dbReference type="PANTHER" id="PTHR43409">
    <property type="entry name" value="ANAEROBIC MAGNESIUM-PROTOPORPHYRIN IX MONOMETHYL ESTER CYCLASE-RELATED"/>
    <property type="match status" value="1"/>
</dbReference>
<evidence type="ECO:0000256" key="2">
    <source>
        <dbReference type="ARBA" id="ARBA00022691"/>
    </source>
</evidence>
<feature type="region of interest" description="Disordered" evidence="6">
    <location>
        <begin position="310"/>
        <end position="334"/>
    </location>
</feature>
<dbReference type="InterPro" id="IPR051198">
    <property type="entry name" value="BchE-like"/>
</dbReference>
<keyword evidence="8" id="KW-1185">Reference proteome</keyword>
<evidence type="ECO:0000313" key="7">
    <source>
        <dbReference type="EMBL" id="KXS18177.1"/>
    </source>
</evidence>
<comment type="cofactor">
    <cofactor evidence="1">
        <name>[4Fe-4S] cluster</name>
        <dbReference type="ChEBI" id="CHEBI:49883"/>
    </cofactor>
</comment>
<feature type="compositionally biased region" description="Low complexity" evidence="6">
    <location>
        <begin position="11"/>
        <end position="21"/>
    </location>
</feature>
<keyword evidence="4" id="KW-0408">Iron</keyword>
<evidence type="ECO:0000256" key="4">
    <source>
        <dbReference type="ARBA" id="ARBA00023004"/>
    </source>
</evidence>
<dbReference type="EMBL" id="KQ965743">
    <property type="protein sequence ID" value="KXS18177.1"/>
    <property type="molecule type" value="Genomic_DNA"/>
</dbReference>
<proteinExistence type="predicted"/>
<evidence type="ECO:0000256" key="3">
    <source>
        <dbReference type="ARBA" id="ARBA00022723"/>
    </source>
</evidence>
<sequence>MDAGGGRHDFTWPPSTATSPPSRHKRHRDDDDDVQGLEGLEIRTGTDLDTTLSMSGGGQRTDPAFGFPSPPRSAKRIRKTGSSSSQMAGSLASGGVIIEDVSYDDWANGRPTTQGVVTSPSGSPTSRLRGNTSEINLEPARVVELNDEARDPQQAYPTQYFPSTFSVPPSLPFSVPFEQIHPPTPPPTISPSAIRPLGKVQFDTSAFESDSADACTSLVPIARRPPSPTPSVLCIDPILNDAWRARRRQWDFGDRRPVVPGFGLDMGPRRGSEVILFRSSAPEAQSQDAIEEWERIPDERIQEVTDIEDVGGTSSVDRDGMVTESGTDEDQRSDSAIVDADGHKVSIADTLNAVREARPAAVGFTVTGKTCSIVEDWARRVKDFSQAARIMSSSSLREDHTLDSAQRTGEGEPLFPEIVKIFKSKATNKYRLQFLSALPGVLVRGFPVDRVLDELERLSKDMGVREVSLVDDVLTVQPSRLLKLCNGIIDRGHDISWYCNCRADQVSHKLASAMFESGCH</sequence>
<keyword evidence="5" id="KW-0411">Iron-sulfur</keyword>
<dbReference type="GO" id="GO:0005829">
    <property type="term" value="C:cytosol"/>
    <property type="evidence" value="ECO:0007669"/>
    <property type="project" value="TreeGrafter"/>
</dbReference>
<organism evidence="7 8">
    <name type="scientific">Gonapodya prolifera (strain JEL478)</name>
    <name type="common">Monoblepharis prolifera</name>
    <dbReference type="NCBI Taxonomy" id="1344416"/>
    <lineage>
        <taxon>Eukaryota</taxon>
        <taxon>Fungi</taxon>
        <taxon>Fungi incertae sedis</taxon>
        <taxon>Chytridiomycota</taxon>
        <taxon>Chytridiomycota incertae sedis</taxon>
        <taxon>Monoblepharidomycetes</taxon>
        <taxon>Monoblepharidales</taxon>
        <taxon>Gonapodyaceae</taxon>
        <taxon>Gonapodya</taxon>
    </lineage>
</organism>
<dbReference type="GO" id="GO:0051536">
    <property type="term" value="F:iron-sulfur cluster binding"/>
    <property type="evidence" value="ECO:0007669"/>
    <property type="project" value="UniProtKB-KW"/>
</dbReference>
<gene>
    <name evidence="7" type="ORF">M427DRAFT_42606</name>
</gene>
<evidence type="ECO:0000313" key="8">
    <source>
        <dbReference type="Proteomes" id="UP000070544"/>
    </source>
</evidence>
<dbReference type="GO" id="GO:0046872">
    <property type="term" value="F:metal ion binding"/>
    <property type="evidence" value="ECO:0007669"/>
    <property type="project" value="UniProtKB-KW"/>
</dbReference>
<evidence type="ECO:0000256" key="6">
    <source>
        <dbReference type="SAM" id="MobiDB-lite"/>
    </source>
</evidence>
<feature type="region of interest" description="Disordered" evidence="6">
    <location>
        <begin position="110"/>
        <end position="131"/>
    </location>
</feature>
<dbReference type="AlphaFoldDB" id="A0A139AN59"/>
<evidence type="ECO:0000256" key="1">
    <source>
        <dbReference type="ARBA" id="ARBA00001966"/>
    </source>
</evidence>
<name>A0A139AN59_GONPJ</name>
<feature type="region of interest" description="Disordered" evidence="6">
    <location>
        <begin position="1"/>
        <end position="89"/>
    </location>
</feature>
<evidence type="ECO:0000256" key="5">
    <source>
        <dbReference type="ARBA" id="ARBA00023014"/>
    </source>
</evidence>
<keyword evidence="2" id="KW-0949">S-adenosyl-L-methionine</keyword>
<keyword evidence="3" id="KW-0479">Metal-binding</keyword>
<protein>
    <submittedName>
        <fullName evidence="7">Uncharacterized protein</fullName>
    </submittedName>
</protein>
<feature type="compositionally biased region" description="Basic and acidic residues" evidence="6">
    <location>
        <begin position="1"/>
        <end position="10"/>
    </location>
</feature>